<accession>A0A7C9EEP4</accession>
<dbReference type="AlphaFoldDB" id="A0A7C9EEP4"/>
<dbReference type="EMBL" id="GISG01230448">
    <property type="protein sequence ID" value="MBA4666080.1"/>
    <property type="molecule type" value="Transcribed_RNA"/>
</dbReference>
<name>A0A7C9EEP4_OPUST</name>
<protein>
    <submittedName>
        <fullName evidence="1">Uncharacterized protein</fullName>
    </submittedName>
</protein>
<evidence type="ECO:0000313" key="1">
    <source>
        <dbReference type="EMBL" id="MBA4666080.1"/>
    </source>
</evidence>
<proteinExistence type="predicted"/>
<sequence>MGGQETIPWRVEQRNLGSISSQVVQCINERKISCSTSESLDNSVTRKGDDSQCSDTKFIKLDCWDPKMCLVMISNCLGQMRVEESIESLKILSARLCAEKLLR</sequence>
<organism evidence="1">
    <name type="scientific">Opuntia streptacantha</name>
    <name type="common">Prickly pear cactus</name>
    <name type="synonym">Opuntia cardona</name>
    <dbReference type="NCBI Taxonomy" id="393608"/>
    <lineage>
        <taxon>Eukaryota</taxon>
        <taxon>Viridiplantae</taxon>
        <taxon>Streptophyta</taxon>
        <taxon>Embryophyta</taxon>
        <taxon>Tracheophyta</taxon>
        <taxon>Spermatophyta</taxon>
        <taxon>Magnoliopsida</taxon>
        <taxon>eudicotyledons</taxon>
        <taxon>Gunneridae</taxon>
        <taxon>Pentapetalae</taxon>
        <taxon>Caryophyllales</taxon>
        <taxon>Cactineae</taxon>
        <taxon>Cactaceae</taxon>
        <taxon>Opuntioideae</taxon>
        <taxon>Opuntia</taxon>
    </lineage>
</organism>
<reference evidence="1" key="1">
    <citation type="journal article" date="2013" name="J. Plant Res.">
        <title>Effect of fungi and light on seed germination of three Opuntia species from semiarid lands of central Mexico.</title>
        <authorList>
            <person name="Delgado-Sanchez P."/>
            <person name="Jimenez-Bremont J.F."/>
            <person name="Guerrero-Gonzalez Mde L."/>
            <person name="Flores J."/>
        </authorList>
    </citation>
    <scope>NUCLEOTIDE SEQUENCE</scope>
    <source>
        <tissue evidence="1">Cladode</tissue>
    </source>
</reference>
<dbReference type="EMBL" id="GISG01230449">
    <property type="protein sequence ID" value="MBA4666081.1"/>
    <property type="molecule type" value="Transcribed_RNA"/>
</dbReference>
<dbReference type="EMBL" id="GISG01230451">
    <property type="protein sequence ID" value="MBA4666083.1"/>
    <property type="molecule type" value="Transcribed_RNA"/>
</dbReference>
<reference evidence="1" key="2">
    <citation type="submission" date="2020-07" db="EMBL/GenBank/DDBJ databases">
        <authorList>
            <person name="Vera ALvarez R."/>
            <person name="Arias-Moreno D.M."/>
            <person name="Jimenez-Jacinto V."/>
            <person name="Jimenez-Bremont J.F."/>
            <person name="Swaminathan K."/>
            <person name="Moose S.P."/>
            <person name="Guerrero-Gonzalez M.L."/>
            <person name="Marino-Ramirez L."/>
            <person name="Landsman D."/>
            <person name="Rodriguez-Kessler M."/>
            <person name="Delgado-Sanchez P."/>
        </authorList>
    </citation>
    <scope>NUCLEOTIDE SEQUENCE</scope>
    <source>
        <tissue evidence="1">Cladode</tissue>
    </source>
</reference>